<organism evidence="1 2">
    <name type="scientific">Massilia orientalis</name>
    <dbReference type="NCBI Taxonomy" id="3050128"/>
    <lineage>
        <taxon>Bacteria</taxon>
        <taxon>Pseudomonadati</taxon>
        <taxon>Pseudomonadota</taxon>
        <taxon>Betaproteobacteria</taxon>
        <taxon>Burkholderiales</taxon>
        <taxon>Oxalobacteraceae</taxon>
        <taxon>Telluria group</taxon>
        <taxon>Massilia</taxon>
    </lineage>
</organism>
<keyword evidence="2" id="KW-1185">Reference proteome</keyword>
<sequence length="80" mass="8552">MKTIAGLIAIERCTGLDGSSMFHISGRINCTVWATGSTVAYVPQPHCSSCNRPEEQGFTQEAGRNLIRALQVLLPATGSM</sequence>
<dbReference type="Proteomes" id="UP001168096">
    <property type="component" value="Unassembled WGS sequence"/>
</dbReference>
<evidence type="ECO:0000313" key="2">
    <source>
        <dbReference type="Proteomes" id="UP001168096"/>
    </source>
</evidence>
<accession>A0ACC7MQT1</accession>
<reference evidence="1" key="1">
    <citation type="submission" date="2024-11" db="EMBL/GenBank/DDBJ databases">
        <title>Description of Massilia orientalis sp. nov., isolated from rhizosphere soil of Ageratina adenophora.</title>
        <authorList>
            <person name="Wang Y."/>
        </authorList>
    </citation>
    <scope>NUCLEOTIDE SEQUENCE</scope>
    <source>
        <strain evidence="1">YIM B02787</strain>
    </source>
</reference>
<evidence type="ECO:0000313" key="1">
    <source>
        <dbReference type="EMBL" id="MFJ1472171.1"/>
    </source>
</evidence>
<dbReference type="EMBL" id="JASNRB020000036">
    <property type="protein sequence ID" value="MFJ1472171.1"/>
    <property type="molecule type" value="Genomic_DNA"/>
</dbReference>
<name>A0ACC7MQT1_9BURK</name>
<proteinExistence type="predicted"/>
<comment type="caution">
    <text evidence="1">The sequence shown here is derived from an EMBL/GenBank/DDBJ whole genome shotgun (WGS) entry which is preliminary data.</text>
</comment>
<gene>
    <name evidence="1" type="ORF">QPK29_031035</name>
</gene>
<protein>
    <submittedName>
        <fullName evidence="1">Uncharacterized protein</fullName>
    </submittedName>
</protein>